<feature type="compositionally biased region" description="Polar residues" evidence="1">
    <location>
        <begin position="13"/>
        <end position="25"/>
    </location>
</feature>
<evidence type="ECO:0000313" key="3">
    <source>
        <dbReference type="Proteomes" id="UP000282613"/>
    </source>
</evidence>
<protein>
    <submittedName>
        <fullName evidence="2 4">Uncharacterized protein</fullName>
    </submittedName>
</protein>
<gene>
    <name evidence="2" type="ORF">TASK_LOCUS8314</name>
</gene>
<sequence>MRFIGHSAKPLTIHQQGDAMQNSSPRTPPDAPRLPDAEREKRSLPQRALGSSAFKTPKRPPPSPPPSPISNDLYKEWLLHVKKSQALRSRPNQRWGFMFVESKVWDKFRGKF</sequence>
<evidence type="ECO:0000256" key="1">
    <source>
        <dbReference type="SAM" id="MobiDB-lite"/>
    </source>
</evidence>
<dbReference type="WBParaSite" id="TASK_0000831301-mRNA-1">
    <property type="protein sequence ID" value="TASK_0000831301-mRNA-1"/>
    <property type="gene ID" value="TASK_0000831301"/>
</dbReference>
<accession>A0A0R3WC93</accession>
<keyword evidence="3" id="KW-1185">Reference proteome</keyword>
<proteinExistence type="predicted"/>
<reference evidence="4" key="1">
    <citation type="submission" date="2017-02" db="UniProtKB">
        <authorList>
            <consortium name="WormBaseParasite"/>
        </authorList>
    </citation>
    <scope>IDENTIFICATION</scope>
</reference>
<feature type="region of interest" description="Disordered" evidence="1">
    <location>
        <begin position="1"/>
        <end position="71"/>
    </location>
</feature>
<dbReference type="EMBL" id="UYRS01018771">
    <property type="protein sequence ID" value="VDK40009.1"/>
    <property type="molecule type" value="Genomic_DNA"/>
</dbReference>
<dbReference type="AlphaFoldDB" id="A0A0R3WC93"/>
<feature type="compositionally biased region" description="Pro residues" evidence="1">
    <location>
        <begin position="59"/>
        <end position="68"/>
    </location>
</feature>
<reference evidence="2 3" key="2">
    <citation type="submission" date="2018-11" db="EMBL/GenBank/DDBJ databases">
        <authorList>
            <consortium name="Pathogen Informatics"/>
        </authorList>
    </citation>
    <scope>NUCLEOTIDE SEQUENCE [LARGE SCALE GENOMIC DNA]</scope>
</reference>
<dbReference type="Proteomes" id="UP000282613">
    <property type="component" value="Unassembled WGS sequence"/>
</dbReference>
<organism evidence="4">
    <name type="scientific">Taenia asiatica</name>
    <name type="common">Asian tapeworm</name>
    <dbReference type="NCBI Taxonomy" id="60517"/>
    <lineage>
        <taxon>Eukaryota</taxon>
        <taxon>Metazoa</taxon>
        <taxon>Spiralia</taxon>
        <taxon>Lophotrochozoa</taxon>
        <taxon>Platyhelminthes</taxon>
        <taxon>Cestoda</taxon>
        <taxon>Eucestoda</taxon>
        <taxon>Cyclophyllidea</taxon>
        <taxon>Taeniidae</taxon>
        <taxon>Taenia</taxon>
    </lineage>
</organism>
<evidence type="ECO:0000313" key="2">
    <source>
        <dbReference type="EMBL" id="VDK40009.1"/>
    </source>
</evidence>
<feature type="compositionally biased region" description="Basic and acidic residues" evidence="1">
    <location>
        <begin position="33"/>
        <end position="43"/>
    </location>
</feature>
<evidence type="ECO:0000313" key="4">
    <source>
        <dbReference type="WBParaSite" id="TASK_0000831301-mRNA-1"/>
    </source>
</evidence>
<name>A0A0R3WC93_TAEAS</name>